<proteinExistence type="predicted"/>
<reference evidence="3" key="1">
    <citation type="submission" date="2017-06" db="EMBL/GenBank/DDBJ databases">
        <authorList>
            <person name="Varghese N."/>
            <person name="Submissions S."/>
        </authorList>
    </citation>
    <scope>NUCLEOTIDE SEQUENCE [LARGE SCALE GENOMIC DNA]</scope>
    <source>
        <strain evidence="3">CIP 108523</strain>
    </source>
</reference>
<dbReference type="EMBL" id="FZOG01000008">
    <property type="protein sequence ID" value="SNT03149.1"/>
    <property type="molecule type" value="Genomic_DNA"/>
</dbReference>
<evidence type="ECO:0000313" key="2">
    <source>
        <dbReference type="EMBL" id="SNT03149.1"/>
    </source>
</evidence>
<dbReference type="RefSeq" id="WP_089361197.1">
    <property type="nucleotide sequence ID" value="NZ_FZOG01000008.1"/>
</dbReference>
<name>A0A239JBH8_9PSED</name>
<protein>
    <submittedName>
        <fullName evidence="2">Uncharacterized protein</fullName>
    </submittedName>
</protein>
<evidence type="ECO:0000256" key="1">
    <source>
        <dbReference type="SAM" id="MobiDB-lite"/>
    </source>
</evidence>
<organism evidence="2 3">
    <name type="scientific">Pseudomonas segetis</name>
    <dbReference type="NCBI Taxonomy" id="298908"/>
    <lineage>
        <taxon>Bacteria</taxon>
        <taxon>Pseudomonadati</taxon>
        <taxon>Pseudomonadota</taxon>
        <taxon>Gammaproteobacteria</taxon>
        <taxon>Pseudomonadales</taxon>
        <taxon>Pseudomonadaceae</taxon>
        <taxon>Pseudomonas</taxon>
    </lineage>
</organism>
<feature type="region of interest" description="Disordered" evidence="1">
    <location>
        <begin position="1"/>
        <end position="38"/>
    </location>
</feature>
<gene>
    <name evidence="2" type="ORF">SAMN05216255_4269</name>
</gene>
<dbReference type="AlphaFoldDB" id="A0A239JBH8"/>
<evidence type="ECO:0000313" key="3">
    <source>
        <dbReference type="Proteomes" id="UP000242915"/>
    </source>
</evidence>
<accession>A0A239JBH8</accession>
<dbReference type="Proteomes" id="UP000242915">
    <property type="component" value="Unassembled WGS sequence"/>
</dbReference>
<sequence length="113" mass="12098">MSQRKNLDGLLKQGDLSASQSAEGKAWEEAPACGHENGVIPSEESVELAIEQVIAQAGRAAAVRSKAFLDALGIDSAGLQAWVNERVEIGSWPEGDLIRAFSEWKAKRPMHGA</sequence>
<keyword evidence="3" id="KW-1185">Reference proteome</keyword>